<keyword evidence="2" id="KW-0687">Ribonucleoprotein</keyword>
<reference evidence="2" key="1">
    <citation type="submission" date="2018-08" db="EMBL/GenBank/DDBJ databases">
        <title>Murine metabolic-syndrome-specific gut microbial biobank.</title>
        <authorList>
            <person name="Liu C."/>
        </authorList>
    </citation>
    <scope>NUCLEOTIDE SEQUENCE [LARGE SCALE GENOMIC DNA]</scope>
    <source>
        <strain evidence="2">Z82</strain>
    </source>
</reference>
<proteinExistence type="predicted"/>
<gene>
    <name evidence="2" type="ORF">D1639_02210</name>
</gene>
<evidence type="ECO:0000313" key="2">
    <source>
        <dbReference type="EMBL" id="NBI33868.1"/>
    </source>
</evidence>
<comment type="caution">
    <text evidence="2">The sequence shown here is derived from an EMBL/GenBank/DDBJ whole genome shotgun (WGS) entry which is preliminary data.</text>
</comment>
<protein>
    <submittedName>
        <fullName evidence="2">50S ribosomal protein L34</fullName>
    </submittedName>
</protein>
<feature type="region of interest" description="Disordered" evidence="1">
    <location>
        <begin position="1"/>
        <end position="40"/>
    </location>
</feature>
<organism evidence="2">
    <name type="scientific">Muribaculaceae bacterium Z82</name>
    <dbReference type="NCBI Taxonomy" id="2304548"/>
    <lineage>
        <taxon>Bacteria</taxon>
        <taxon>Pseudomonadati</taxon>
        <taxon>Bacteroidota</taxon>
        <taxon>Bacteroidia</taxon>
        <taxon>Bacteroidales</taxon>
        <taxon>Muribaculaceae</taxon>
    </lineage>
</organism>
<name>A0A7C9NBN5_9BACT</name>
<dbReference type="GO" id="GO:0005840">
    <property type="term" value="C:ribosome"/>
    <property type="evidence" value="ECO:0007669"/>
    <property type="project" value="UniProtKB-KW"/>
</dbReference>
<keyword evidence="2" id="KW-0689">Ribosomal protein</keyword>
<dbReference type="EMBL" id="QWKH01000008">
    <property type="protein sequence ID" value="NBI33868.1"/>
    <property type="molecule type" value="Genomic_DNA"/>
</dbReference>
<sequence length="40" mass="4448">MPNGRKQPASASFRRTASSPGHRRSRSARRRQGRSRTPAA</sequence>
<accession>A0A7C9NBN5</accession>
<evidence type="ECO:0000256" key="1">
    <source>
        <dbReference type="SAM" id="MobiDB-lite"/>
    </source>
</evidence>
<dbReference type="AlphaFoldDB" id="A0A7C9NBN5"/>
<feature type="compositionally biased region" description="Basic residues" evidence="1">
    <location>
        <begin position="21"/>
        <end position="34"/>
    </location>
</feature>